<reference evidence="1" key="2">
    <citation type="journal article" date="2015" name="Fish Shellfish Immunol.">
        <title>Early steps in the European eel (Anguilla anguilla)-Vibrio vulnificus interaction in the gills: Role of the RtxA13 toxin.</title>
        <authorList>
            <person name="Callol A."/>
            <person name="Pajuelo D."/>
            <person name="Ebbesson L."/>
            <person name="Teles M."/>
            <person name="MacKenzie S."/>
            <person name="Amaro C."/>
        </authorList>
    </citation>
    <scope>NUCLEOTIDE SEQUENCE</scope>
</reference>
<evidence type="ECO:0000313" key="1">
    <source>
        <dbReference type="EMBL" id="JAH97706.1"/>
    </source>
</evidence>
<dbReference type="EMBL" id="GBXM01010871">
    <property type="protein sequence ID" value="JAH97706.1"/>
    <property type="molecule type" value="Transcribed_RNA"/>
</dbReference>
<name>A0A0E9X5F7_ANGAN</name>
<proteinExistence type="predicted"/>
<organism evidence="1">
    <name type="scientific">Anguilla anguilla</name>
    <name type="common">European freshwater eel</name>
    <name type="synonym">Muraena anguilla</name>
    <dbReference type="NCBI Taxonomy" id="7936"/>
    <lineage>
        <taxon>Eukaryota</taxon>
        <taxon>Metazoa</taxon>
        <taxon>Chordata</taxon>
        <taxon>Craniata</taxon>
        <taxon>Vertebrata</taxon>
        <taxon>Euteleostomi</taxon>
        <taxon>Actinopterygii</taxon>
        <taxon>Neopterygii</taxon>
        <taxon>Teleostei</taxon>
        <taxon>Anguilliformes</taxon>
        <taxon>Anguillidae</taxon>
        <taxon>Anguilla</taxon>
    </lineage>
</organism>
<reference evidence="1" key="1">
    <citation type="submission" date="2014-11" db="EMBL/GenBank/DDBJ databases">
        <authorList>
            <person name="Amaro Gonzalez C."/>
        </authorList>
    </citation>
    <scope>NUCLEOTIDE SEQUENCE</scope>
</reference>
<dbReference type="AlphaFoldDB" id="A0A0E9X5F7"/>
<sequence length="85" mass="9752">MRKIKTLSRSPAIAYVELKPKLIIKLHQKPRLKTMAKRHTVKLLGGFSRDKIEHNFLIEEIKMEKYNSLEVLNLAADAIGSLVLL</sequence>
<accession>A0A0E9X5F7</accession>
<protein>
    <submittedName>
        <fullName evidence="1">Uncharacterized protein</fullName>
    </submittedName>
</protein>